<sequence length="136" mass="14886">MKSKTIAAITIAAAVLIFAFVLFSKKQAQKPFSLVGEWRVDSTYLSDTSKPASSFFVAVKNKPEDKGSVFFNADSTVSDSPHSTDSIQTKYYLKDSTLFINAGTGKGFVPNKVVQMNDSSFAFLVEDAVTVVLRRK</sequence>
<gene>
    <name evidence="2" type="ORF">GWC95_09930</name>
</gene>
<dbReference type="Proteomes" id="UP000753802">
    <property type="component" value="Unassembled WGS sequence"/>
</dbReference>
<evidence type="ECO:0000313" key="2">
    <source>
        <dbReference type="EMBL" id="NCI50242.1"/>
    </source>
</evidence>
<proteinExistence type="predicted"/>
<reference evidence="2 3" key="1">
    <citation type="submission" date="2020-01" db="EMBL/GenBank/DDBJ databases">
        <title>Genome analysis.</title>
        <authorList>
            <person name="Wu S."/>
            <person name="Wang G."/>
        </authorList>
    </citation>
    <scope>NUCLEOTIDE SEQUENCE [LARGE SCALE GENOMIC DNA]</scope>
    <source>
        <strain evidence="2 3">SYL130</strain>
    </source>
</reference>
<dbReference type="RefSeq" id="WP_161818548.1">
    <property type="nucleotide sequence ID" value="NZ_JAACJS010000012.1"/>
</dbReference>
<accession>A0ABW9ZV47</accession>
<keyword evidence="1" id="KW-0812">Transmembrane</keyword>
<protein>
    <recommendedName>
        <fullName evidence="4">Lipocalin-like domain-containing protein</fullName>
    </recommendedName>
</protein>
<feature type="transmembrane region" description="Helical" evidence="1">
    <location>
        <begin position="6"/>
        <end position="23"/>
    </location>
</feature>
<keyword evidence="1" id="KW-0472">Membrane</keyword>
<keyword evidence="1" id="KW-1133">Transmembrane helix</keyword>
<name>A0ABW9ZV47_9BACT</name>
<evidence type="ECO:0000256" key="1">
    <source>
        <dbReference type="SAM" id="Phobius"/>
    </source>
</evidence>
<evidence type="ECO:0008006" key="4">
    <source>
        <dbReference type="Google" id="ProtNLM"/>
    </source>
</evidence>
<organism evidence="2 3">
    <name type="scientific">Sediminibacterium roseum</name>
    <dbReference type="NCBI Taxonomy" id="1978412"/>
    <lineage>
        <taxon>Bacteria</taxon>
        <taxon>Pseudomonadati</taxon>
        <taxon>Bacteroidota</taxon>
        <taxon>Chitinophagia</taxon>
        <taxon>Chitinophagales</taxon>
        <taxon>Chitinophagaceae</taxon>
        <taxon>Sediminibacterium</taxon>
    </lineage>
</organism>
<evidence type="ECO:0000313" key="3">
    <source>
        <dbReference type="Proteomes" id="UP000753802"/>
    </source>
</evidence>
<dbReference type="EMBL" id="JAACJS010000012">
    <property type="protein sequence ID" value="NCI50242.1"/>
    <property type="molecule type" value="Genomic_DNA"/>
</dbReference>
<comment type="caution">
    <text evidence="2">The sequence shown here is derived from an EMBL/GenBank/DDBJ whole genome shotgun (WGS) entry which is preliminary data.</text>
</comment>
<keyword evidence="3" id="KW-1185">Reference proteome</keyword>